<comment type="caution">
    <text evidence="1">The sequence shown here is derived from an EMBL/GenBank/DDBJ whole genome shotgun (WGS) entry which is preliminary data.</text>
</comment>
<sequence length="150" mass="17036">MVAKMGYQLDYTLAVTGTMVHDAGLAINLNHALMESLYSIGLFSTYTLRFVYFLITPDLRCNEIDQTTGCVSWIFQTVECRLPWIASHQRDPRRSHVAHTGIIYAIHEDEVRGHQSIARHGNTSWTLTKDIIVKSRTNEAHCGSMLRKQA</sequence>
<dbReference type="Proteomes" id="UP000637769">
    <property type="component" value="Unassembled WGS sequence"/>
</dbReference>
<gene>
    <name evidence="1" type="ORF">GCM10007207_12760</name>
</gene>
<keyword evidence="2" id="KW-1185">Reference proteome</keyword>
<evidence type="ECO:0000313" key="2">
    <source>
        <dbReference type="Proteomes" id="UP000637769"/>
    </source>
</evidence>
<proteinExistence type="predicted"/>
<evidence type="ECO:0000313" key="1">
    <source>
        <dbReference type="EMBL" id="GGC28742.1"/>
    </source>
</evidence>
<reference evidence="2" key="1">
    <citation type="journal article" date="2019" name="Int. J. Syst. Evol. Microbiol.">
        <title>The Global Catalogue of Microorganisms (GCM) 10K type strain sequencing project: providing services to taxonomists for standard genome sequencing and annotation.</title>
        <authorList>
            <consortium name="The Broad Institute Genomics Platform"/>
            <consortium name="The Broad Institute Genome Sequencing Center for Infectious Disease"/>
            <person name="Wu L."/>
            <person name="Ma J."/>
        </authorList>
    </citation>
    <scope>NUCLEOTIDE SEQUENCE [LARGE SCALE GENOMIC DNA]</scope>
    <source>
        <strain evidence="2">CCM 7132</strain>
    </source>
</reference>
<name>A0ABQ1LTH8_9PROT</name>
<dbReference type="EMBL" id="BMCH01000003">
    <property type="protein sequence ID" value="GGC28742.1"/>
    <property type="molecule type" value="Genomic_DNA"/>
</dbReference>
<protein>
    <submittedName>
        <fullName evidence="1">Uncharacterized protein</fullName>
    </submittedName>
</protein>
<accession>A0ABQ1LTH8</accession>
<organism evidence="1 2">
    <name type="scientific">Asaia siamensis</name>
    <dbReference type="NCBI Taxonomy" id="110479"/>
    <lineage>
        <taxon>Bacteria</taxon>
        <taxon>Pseudomonadati</taxon>
        <taxon>Pseudomonadota</taxon>
        <taxon>Alphaproteobacteria</taxon>
        <taxon>Acetobacterales</taxon>
        <taxon>Acetobacteraceae</taxon>
        <taxon>Asaia</taxon>
    </lineage>
</organism>